<dbReference type="NCBIfam" id="TIGR01300">
    <property type="entry name" value="CPA3_mnhG_phaG"/>
    <property type="match status" value="1"/>
</dbReference>
<dbReference type="OrthoDB" id="9813804at2"/>
<feature type="region of interest" description="Disordered" evidence="1">
    <location>
        <begin position="104"/>
        <end position="123"/>
    </location>
</feature>
<evidence type="ECO:0000256" key="1">
    <source>
        <dbReference type="SAM" id="MobiDB-lite"/>
    </source>
</evidence>
<sequence>MSVLVAILLVFGTLLILIASIGVVRMPDLYTRMHAATKAGTVGLAALLFAVALTIHDLTVLSRVIGTLVFILLTAPVAAHLLGKSMQARGYQIWRNPRTVEVKAQDRDKTTLKNKTDAQSSAR</sequence>
<dbReference type="NCBIfam" id="NF009314">
    <property type="entry name" value="PRK12674.1-2"/>
    <property type="match status" value="1"/>
</dbReference>
<organism evidence="3 4">
    <name type="scientific">Vibrio maritimus</name>
    <dbReference type="NCBI Taxonomy" id="990268"/>
    <lineage>
        <taxon>Bacteria</taxon>
        <taxon>Pseudomonadati</taxon>
        <taxon>Pseudomonadota</taxon>
        <taxon>Gammaproteobacteria</taxon>
        <taxon>Vibrionales</taxon>
        <taxon>Vibrionaceae</taxon>
        <taxon>Vibrio</taxon>
    </lineage>
</organism>
<feature type="transmembrane region" description="Helical" evidence="2">
    <location>
        <begin position="36"/>
        <end position="55"/>
    </location>
</feature>
<dbReference type="Pfam" id="PF03334">
    <property type="entry name" value="PhaG_MnhG_YufB"/>
    <property type="match status" value="1"/>
</dbReference>
<dbReference type="InterPro" id="IPR005133">
    <property type="entry name" value="PhaG_MnhG_YufB"/>
</dbReference>
<protein>
    <submittedName>
        <fullName evidence="3">Na(+) H(+) antiporter subunit G</fullName>
    </submittedName>
</protein>
<keyword evidence="2" id="KW-0812">Transmembrane</keyword>
<dbReference type="GO" id="GO:0015385">
    <property type="term" value="F:sodium:proton antiporter activity"/>
    <property type="evidence" value="ECO:0007669"/>
    <property type="project" value="TreeGrafter"/>
</dbReference>
<keyword evidence="2" id="KW-1133">Transmembrane helix</keyword>
<feature type="transmembrane region" description="Helical" evidence="2">
    <location>
        <begin position="6"/>
        <end position="24"/>
    </location>
</feature>
<dbReference type="Proteomes" id="UP000029224">
    <property type="component" value="Unassembled WGS sequence"/>
</dbReference>
<gene>
    <name evidence="3" type="ORF">JCM19240_2287</name>
</gene>
<accession>A0A090T0Y5</accession>
<dbReference type="PANTHER" id="PTHR34703">
    <property type="entry name" value="ANTIPORTER SUBUNIT MNHG2-RELATED"/>
    <property type="match status" value="1"/>
</dbReference>
<name>A0A090T0Y5_9VIBR</name>
<reference evidence="3 4" key="2">
    <citation type="submission" date="2014-09" db="EMBL/GenBank/DDBJ databases">
        <authorList>
            <consortium name="NBRP consortium"/>
            <person name="Sawabe T."/>
            <person name="Meirelles P."/>
            <person name="Nakanishi M."/>
            <person name="Sayaka M."/>
            <person name="Hattori M."/>
            <person name="Ohkuma M."/>
        </authorList>
    </citation>
    <scope>NUCLEOTIDE SEQUENCE [LARGE SCALE GENOMIC DNA]</scope>
    <source>
        <strain evidence="3 4">JCM 19240</strain>
    </source>
</reference>
<evidence type="ECO:0000256" key="2">
    <source>
        <dbReference type="SAM" id="Phobius"/>
    </source>
</evidence>
<dbReference type="EMBL" id="BBMT01000003">
    <property type="protein sequence ID" value="GAL33591.1"/>
    <property type="molecule type" value="Genomic_DNA"/>
</dbReference>
<dbReference type="AlphaFoldDB" id="A0A090T0Y5"/>
<evidence type="ECO:0000313" key="4">
    <source>
        <dbReference type="Proteomes" id="UP000029224"/>
    </source>
</evidence>
<comment type="caution">
    <text evidence="3">The sequence shown here is derived from an EMBL/GenBank/DDBJ whole genome shotgun (WGS) entry which is preliminary data.</text>
</comment>
<keyword evidence="4" id="KW-1185">Reference proteome</keyword>
<feature type="transmembrane region" description="Helical" evidence="2">
    <location>
        <begin position="61"/>
        <end position="82"/>
    </location>
</feature>
<reference evidence="3 4" key="1">
    <citation type="submission" date="2014-09" db="EMBL/GenBank/DDBJ databases">
        <title>Vibrio maritimus JCM 19240. (C210) whole genome shotgun sequence.</title>
        <authorList>
            <person name="Sawabe T."/>
            <person name="Meirelles P."/>
            <person name="Nakanishi M."/>
            <person name="Sayaka M."/>
            <person name="Hattori M."/>
            <person name="Ohkuma M."/>
        </authorList>
    </citation>
    <scope>NUCLEOTIDE SEQUENCE [LARGE SCALE GENOMIC DNA]</scope>
    <source>
        <strain evidence="3 4">JCM 19240</strain>
    </source>
</reference>
<evidence type="ECO:0000313" key="3">
    <source>
        <dbReference type="EMBL" id="GAL33591.1"/>
    </source>
</evidence>
<keyword evidence="2" id="KW-0472">Membrane</keyword>
<proteinExistence type="predicted"/>
<feature type="compositionally biased region" description="Basic and acidic residues" evidence="1">
    <location>
        <begin position="104"/>
        <end position="116"/>
    </location>
</feature>
<dbReference type="PANTHER" id="PTHR34703:SF1">
    <property type="entry name" value="ANTIPORTER SUBUNIT MNHG2-RELATED"/>
    <property type="match status" value="1"/>
</dbReference>